<comment type="caution">
    <text evidence="3">The sequence shown here is derived from an EMBL/GenBank/DDBJ whole genome shotgun (WGS) entry which is preliminary data.</text>
</comment>
<dbReference type="CDD" id="cd09603">
    <property type="entry name" value="M1_APN_like"/>
    <property type="match status" value="1"/>
</dbReference>
<dbReference type="GO" id="GO:0005737">
    <property type="term" value="C:cytoplasm"/>
    <property type="evidence" value="ECO:0007669"/>
    <property type="project" value="TreeGrafter"/>
</dbReference>
<dbReference type="AlphaFoldDB" id="A0A512RRI8"/>
<dbReference type="PANTHER" id="PTHR11533">
    <property type="entry name" value="PROTEASE M1 ZINC METALLOPROTEASE"/>
    <property type="match status" value="1"/>
</dbReference>
<sequence>MKVLCSLVLIVLTAPLLSCAQSFPRFTGTYQLKVEPLRIFAIEEENGKLFWKDETHIRRVLRQESASKFMLDSLKTPAGLEFAPGKLYITQDGRFEALKIRETTDLPKAKRIPNRRNGFTRADTLRGQLSGYRSCYDVTYYHLDAAIAPARRHVSGSNLIRFKALADIDTLQIDLYENMVLEKILYKGRELRFTREYDAVFVRFPATVPRGMEEEIIAYYHGQPQEPDRGVPMNGGFLWRKDRDGKDFAQVVCQGSGASLWWPNKDHLSDEPDSMLISITVPPGLQNISNGRLRAKKELADGSTRTDWFVSYPINNYNVTVNIGDYVRFSDIYVRHGDTLTLDYYCLPYHLEKAKALSQKVKPMLAFYEQSFGPYPFPRDGFTLIETLHAMEHQSAVALGGFGGDAGELERLMWHEVAHEWWGNSLSCKDMADFWLHEGFATYAEKMMIGQTKGEEAALKALEQEKPANREPLIGEHDVNHIFYELWDVYSKGCRVIHTLRSVLDDSAVFFDVLKALQEHFRYQTITTEDVTAFVAQVTHRDLSGFFEQYLRQTSVPELTCFITKEDGALYVYYKWSGTVERFRMPVKVTLEKDSFSFIYPEQEWKRSELKDMTEKDFKVRTEDFYIRVKRLSSLKDI</sequence>
<evidence type="ECO:0000256" key="1">
    <source>
        <dbReference type="SAM" id="SignalP"/>
    </source>
</evidence>
<dbReference type="InterPro" id="IPR042097">
    <property type="entry name" value="Aminopeptidase_N-like_N_sf"/>
</dbReference>
<dbReference type="GO" id="GO:0043171">
    <property type="term" value="P:peptide catabolic process"/>
    <property type="evidence" value="ECO:0007669"/>
    <property type="project" value="TreeGrafter"/>
</dbReference>
<dbReference type="PANTHER" id="PTHR11533:SF174">
    <property type="entry name" value="PUROMYCIN-SENSITIVE AMINOPEPTIDASE-RELATED"/>
    <property type="match status" value="1"/>
</dbReference>
<dbReference type="InterPro" id="IPR014782">
    <property type="entry name" value="Peptidase_M1_dom"/>
</dbReference>
<dbReference type="InterPro" id="IPR050344">
    <property type="entry name" value="Peptidase_M1_aminopeptidases"/>
</dbReference>
<evidence type="ECO:0000259" key="2">
    <source>
        <dbReference type="Pfam" id="PF01433"/>
    </source>
</evidence>
<evidence type="ECO:0000313" key="3">
    <source>
        <dbReference type="EMBL" id="GEP98302.1"/>
    </source>
</evidence>
<dbReference type="EMBL" id="BKAU01000006">
    <property type="protein sequence ID" value="GEP98302.1"/>
    <property type="molecule type" value="Genomic_DNA"/>
</dbReference>
<dbReference type="SUPFAM" id="SSF63737">
    <property type="entry name" value="Leukotriene A4 hydrolase N-terminal domain"/>
    <property type="match status" value="1"/>
</dbReference>
<dbReference type="Proteomes" id="UP000321436">
    <property type="component" value="Unassembled WGS sequence"/>
</dbReference>
<name>A0A512RRI8_9BACT</name>
<protein>
    <submittedName>
        <fullName evidence="3">Peptidase M1</fullName>
    </submittedName>
</protein>
<dbReference type="Gene3D" id="2.60.40.1730">
    <property type="entry name" value="tricorn interacting facor f3 domain"/>
    <property type="match status" value="1"/>
</dbReference>
<feature type="signal peptide" evidence="1">
    <location>
        <begin position="1"/>
        <end position="20"/>
    </location>
</feature>
<proteinExistence type="predicted"/>
<dbReference type="GO" id="GO:0042277">
    <property type="term" value="F:peptide binding"/>
    <property type="evidence" value="ECO:0007669"/>
    <property type="project" value="TreeGrafter"/>
</dbReference>
<dbReference type="GO" id="GO:0016020">
    <property type="term" value="C:membrane"/>
    <property type="evidence" value="ECO:0007669"/>
    <property type="project" value="TreeGrafter"/>
</dbReference>
<dbReference type="InterPro" id="IPR027268">
    <property type="entry name" value="Peptidase_M4/M1_CTD_sf"/>
</dbReference>
<dbReference type="OrthoDB" id="100605at2"/>
<dbReference type="GO" id="GO:0005615">
    <property type="term" value="C:extracellular space"/>
    <property type="evidence" value="ECO:0007669"/>
    <property type="project" value="TreeGrafter"/>
</dbReference>
<reference evidence="3 4" key="1">
    <citation type="submission" date="2019-07" db="EMBL/GenBank/DDBJ databases">
        <title>Whole genome shotgun sequence of Chitinophaga cymbidii NBRC 109752.</title>
        <authorList>
            <person name="Hosoyama A."/>
            <person name="Uohara A."/>
            <person name="Ohji S."/>
            <person name="Ichikawa N."/>
        </authorList>
    </citation>
    <scope>NUCLEOTIDE SEQUENCE [LARGE SCALE GENOMIC DNA]</scope>
    <source>
        <strain evidence="3 4">NBRC 109752</strain>
    </source>
</reference>
<dbReference type="Gene3D" id="1.10.390.10">
    <property type="entry name" value="Neutral Protease Domain 2"/>
    <property type="match status" value="1"/>
</dbReference>
<accession>A0A512RRI8</accession>
<dbReference type="Pfam" id="PF01433">
    <property type="entry name" value="Peptidase_M1"/>
    <property type="match status" value="1"/>
</dbReference>
<keyword evidence="4" id="KW-1185">Reference proteome</keyword>
<dbReference type="GO" id="GO:0008270">
    <property type="term" value="F:zinc ion binding"/>
    <property type="evidence" value="ECO:0007669"/>
    <property type="project" value="InterPro"/>
</dbReference>
<feature type="domain" description="Peptidase M1 membrane alanine aminopeptidase" evidence="2">
    <location>
        <begin position="408"/>
        <end position="550"/>
    </location>
</feature>
<organism evidence="3 4">
    <name type="scientific">Chitinophaga cymbidii</name>
    <dbReference type="NCBI Taxonomy" id="1096750"/>
    <lineage>
        <taxon>Bacteria</taxon>
        <taxon>Pseudomonadati</taxon>
        <taxon>Bacteroidota</taxon>
        <taxon>Chitinophagia</taxon>
        <taxon>Chitinophagales</taxon>
        <taxon>Chitinophagaceae</taxon>
        <taxon>Chitinophaga</taxon>
    </lineage>
</organism>
<evidence type="ECO:0000313" key="4">
    <source>
        <dbReference type="Proteomes" id="UP000321436"/>
    </source>
</evidence>
<dbReference type="GO" id="GO:0070006">
    <property type="term" value="F:metalloaminopeptidase activity"/>
    <property type="evidence" value="ECO:0007669"/>
    <property type="project" value="TreeGrafter"/>
</dbReference>
<dbReference type="RefSeq" id="WP_146866744.1">
    <property type="nucleotide sequence ID" value="NZ_BKAU01000006.1"/>
</dbReference>
<dbReference type="SUPFAM" id="SSF55486">
    <property type="entry name" value="Metalloproteases ('zincins'), catalytic domain"/>
    <property type="match status" value="1"/>
</dbReference>
<feature type="chain" id="PRO_5021864119" evidence="1">
    <location>
        <begin position="21"/>
        <end position="638"/>
    </location>
</feature>
<keyword evidence="1" id="KW-0732">Signal</keyword>
<gene>
    <name evidence="3" type="ORF">CCY01nite_45620</name>
</gene>